<feature type="domain" description="MOFRL-associated" evidence="3">
    <location>
        <begin position="14"/>
        <end position="172"/>
    </location>
</feature>
<dbReference type="Gene3D" id="3.40.1480.10">
    <property type="entry name" value="MOFRL domain"/>
    <property type="match status" value="1"/>
</dbReference>
<keyword evidence="5" id="KW-1185">Reference proteome</keyword>
<evidence type="ECO:0000259" key="2">
    <source>
        <dbReference type="Pfam" id="PF05161"/>
    </source>
</evidence>
<dbReference type="AlphaFoldDB" id="A0AA39FP33"/>
<evidence type="ECO:0000256" key="1">
    <source>
        <dbReference type="ARBA" id="ARBA00005393"/>
    </source>
</evidence>
<reference evidence="4" key="2">
    <citation type="submission" date="2023-03" db="EMBL/GenBank/DDBJ databases">
        <authorList>
            <person name="Inwood S.N."/>
            <person name="Skelly J.G."/>
            <person name="Guhlin J."/>
            <person name="Harrop T.W.R."/>
            <person name="Goldson S.G."/>
            <person name="Dearden P.K."/>
        </authorList>
    </citation>
    <scope>NUCLEOTIDE SEQUENCE</scope>
    <source>
        <strain evidence="4">Irish</strain>
        <tissue evidence="4">Whole body</tissue>
    </source>
</reference>
<comment type="caution">
    <text evidence="4">The sequence shown here is derived from an EMBL/GenBank/DDBJ whole genome shotgun (WGS) entry which is preliminary data.</text>
</comment>
<dbReference type="PANTHER" id="PTHR12227">
    <property type="entry name" value="GLYCERATE KINASE"/>
    <property type="match status" value="1"/>
</dbReference>
<dbReference type="GO" id="GO:0005737">
    <property type="term" value="C:cytoplasm"/>
    <property type="evidence" value="ECO:0007669"/>
    <property type="project" value="TreeGrafter"/>
</dbReference>
<dbReference type="Proteomes" id="UP001168990">
    <property type="component" value="Unassembled WGS sequence"/>
</dbReference>
<name>A0AA39FP33_9HYME</name>
<dbReference type="Gene3D" id="3.40.50.10180">
    <property type="entry name" value="Glycerate kinase, MOFRL-like N-terminal domain"/>
    <property type="match status" value="2"/>
</dbReference>
<dbReference type="InterPro" id="IPR007835">
    <property type="entry name" value="MOFRL"/>
</dbReference>
<dbReference type="Pfam" id="PF13660">
    <property type="entry name" value="DUF4147"/>
    <property type="match status" value="2"/>
</dbReference>
<accession>A0AA39FP33</accession>
<dbReference type="SUPFAM" id="SSF82544">
    <property type="entry name" value="GckA/TtuD-like"/>
    <property type="match status" value="1"/>
</dbReference>
<dbReference type="GO" id="GO:0008887">
    <property type="term" value="F:glycerate kinase activity"/>
    <property type="evidence" value="ECO:0007669"/>
    <property type="project" value="InterPro"/>
</dbReference>
<dbReference type="InterPro" id="IPR039760">
    <property type="entry name" value="MOFRL_protein"/>
</dbReference>
<protein>
    <recommendedName>
        <fullName evidence="6">Glycerate kinase</fullName>
    </recommendedName>
</protein>
<evidence type="ECO:0000313" key="4">
    <source>
        <dbReference type="EMBL" id="KAK0173073.1"/>
    </source>
</evidence>
<gene>
    <name evidence="4" type="ORF">PV328_006324</name>
</gene>
<sequence length="536" mass="59658">MLRKISLIKPKEELKDIFLAGVKSVQPHEIIENKIKIDRNNLFVDNKSYAIREKIHMVGFGKGVIGMAIAMEKLLGDRLMKGIISIPRGARSQIWDPESIKIFPKLTGVISYQENSINNQPDNDTLITTNNIINMVEALGDDDTLIVLISGGGSALLSMPRPNISADDKLNLSGGLARIAYPANVIGLILSDIIEDPVELIASGPTVYSPKFPEDVIRILNKYEIFDEIDGEMKKILISQESINDELFLGEQQLFTHVQNIIIGNNSLAIEAARLECLCKNLNPIVLFNNVQGLVTDVSTMYGKICYLICQVLMESLSKNDFISSIKADSHLSVLTEQLDEIYNTLQDPSGQGLILIAGGEPTVTVKGTGKGGRNQELALRFSLDWFKIIEDHPQLSKFNVVFLSAGTDGQDGPTDAAGAFGYSDINSTVLKFYHAINSEYKAAISDKDNPTIRKNIEEMIPENVLRNNDSYTFYSRFNNGDDLLKTGITGTNVMDLHLIYIKKFDCTFKHDIDENEIIPEDNFFIDYLKNSKQKI</sequence>
<dbReference type="InterPro" id="IPR037035">
    <property type="entry name" value="GK-like_C_sf"/>
</dbReference>
<dbReference type="InterPro" id="IPR025286">
    <property type="entry name" value="MOFRL_assoc_dom"/>
</dbReference>
<dbReference type="EMBL" id="JAQQBS010000002">
    <property type="protein sequence ID" value="KAK0173073.1"/>
    <property type="molecule type" value="Genomic_DNA"/>
</dbReference>
<dbReference type="InterPro" id="IPR038614">
    <property type="entry name" value="GK_N_sf"/>
</dbReference>
<proteinExistence type="inferred from homology"/>
<evidence type="ECO:0000313" key="5">
    <source>
        <dbReference type="Proteomes" id="UP001168990"/>
    </source>
</evidence>
<dbReference type="PANTHER" id="PTHR12227:SF0">
    <property type="entry name" value="GLYCERATE KINASE"/>
    <property type="match status" value="1"/>
</dbReference>
<feature type="domain" description="MOFRL" evidence="2">
    <location>
        <begin position="355"/>
        <end position="457"/>
    </location>
</feature>
<feature type="domain" description="MOFRL-associated" evidence="3">
    <location>
        <begin position="173"/>
        <end position="237"/>
    </location>
</feature>
<dbReference type="Pfam" id="PF05161">
    <property type="entry name" value="MOFRL"/>
    <property type="match status" value="1"/>
</dbReference>
<reference evidence="4" key="1">
    <citation type="journal article" date="2023" name="bioRxiv">
        <title>Scaffold-level genome assemblies of two parasitoid biocontrol wasps reveal the parthenogenesis mechanism and an associated novel virus.</title>
        <authorList>
            <person name="Inwood S."/>
            <person name="Skelly J."/>
            <person name="Guhlin J."/>
            <person name="Harrop T."/>
            <person name="Goldson S."/>
            <person name="Dearden P."/>
        </authorList>
    </citation>
    <scope>NUCLEOTIDE SEQUENCE</scope>
    <source>
        <strain evidence="4">Irish</strain>
        <tissue evidence="4">Whole body</tissue>
    </source>
</reference>
<evidence type="ECO:0008006" key="6">
    <source>
        <dbReference type="Google" id="ProtNLM"/>
    </source>
</evidence>
<evidence type="ECO:0000259" key="3">
    <source>
        <dbReference type="Pfam" id="PF13660"/>
    </source>
</evidence>
<organism evidence="4 5">
    <name type="scientific">Microctonus aethiopoides</name>
    <dbReference type="NCBI Taxonomy" id="144406"/>
    <lineage>
        <taxon>Eukaryota</taxon>
        <taxon>Metazoa</taxon>
        <taxon>Ecdysozoa</taxon>
        <taxon>Arthropoda</taxon>
        <taxon>Hexapoda</taxon>
        <taxon>Insecta</taxon>
        <taxon>Pterygota</taxon>
        <taxon>Neoptera</taxon>
        <taxon>Endopterygota</taxon>
        <taxon>Hymenoptera</taxon>
        <taxon>Apocrita</taxon>
        <taxon>Ichneumonoidea</taxon>
        <taxon>Braconidae</taxon>
        <taxon>Euphorinae</taxon>
        <taxon>Microctonus</taxon>
    </lineage>
</organism>
<comment type="similarity">
    <text evidence="1">Belongs to the glycerate kinase type-2 family.</text>
</comment>